<name>A0A1V8SWK1_9PEZI</name>
<dbReference type="Gene3D" id="1.20.200.10">
    <property type="entry name" value="Fumarase/aspartase (Central domain)"/>
    <property type="match status" value="1"/>
</dbReference>
<evidence type="ECO:0000313" key="4">
    <source>
        <dbReference type="EMBL" id="OQO03440.1"/>
    </source>
</evidence>
<dbReference type="EMBL" id="NAJO01000024">
    <property type="protein sequence ID" value="OQO03440.1"/>
    <property type="molecule type" value="Genomic_DNA"/>
</dbReference>
<dbReference type="Proteomes" id="UP000192596">
    <property type="component" value="Unassembled WGS sequence"/>
</dbReference>
<evidence type="ECO:0000313" key="5">
    <source>
        <dbReference type="Proteomes" id="UP000192596"/>
    </source>
</evidence>
<evidence type="ECO:0008006" key="6">
    <source>
        <dbReference type="Google" id="ProtNLM"/>
    </source>
</evidence>
<organism evidence="4 5">
    <name type="scientific">Cryoendolithus antarcticus</name>
    <dbReference type="NCBI Taxonomy" id="1507870"/>
    <lineage>
        <taxon>Eukaryota</taxon>
        <taxon>Fungi</taxon>
        <taxon>Dikarya</taxon>
        <taxon>Ascomycota</taxon>
        <taxon>Pezizomycotina</taxon>
        <taxon>Dothideomycetes</taxon>
        <taxon>Dothideomycetidae</taxon>
        <taxon>Cladosporiales</taxon>
        <taxon>Cladosporiaceae</taxon>
        <taxon>Cryoendolithus</taxon>
    </lineage>
</organism>
<dbReference type="SUPFAM" id="SSF48557">
    <property type="entry name" value="L-aspartase-like"/>
    <property type="match status" value="1"/>
</dbReference>
<dbReference type="Pfam" id="PF00221">
    <property type="entry name" value="Lyase_aromatic"/>
    <property type="match status" value="1"/>
</dbReference>
<dbReference type="GO" id="GO:0006559">
    <property type="term" value="P:L-phenylalanine catabolic process"/>
    <property type="evidence" value="ECO:0007669"/>
    <property type="project" value="InterPro"/>
</dbReference>
<dbReference type="PROSITE" id="PS00488">
    <property type="entry name" value="PAL_HISTIDASE"/>
    <property type="match status" value="1"/>
</dbReference>
<dbReference type="OrthoDB" id="10051290at2759"/>
<sequence>MAPAILIDDTSAISQQSTMPSRFLSDDHFPPTPASVPDSPRQKAASGRIASNTFGEHLAWVVEHDHVLQRCIDAKAETAMKEDVVVLSGEHLTLAELVAVAWYNVPVTVSSDSKVRNRVNTGIDFLQQHLEAGNVVYGINTGYGGSADTRSNDFANMQRALIQHQESGVLLPSDLGRFDDAASANLQSLKPHNLPRYVVRGSMVARVNSLLRGHSAVRLEIVEAITTLLNHDFIPVIPLRGSISASGDLSPLSYIAGALEGNSDIHLDCAIERGRRQIMSADKALRMAGLKPTVMRPKEGLGLMNGTGVSCAAGTMALHETQYLALASQVLTAMSTEAMRGSADNYHPFISDVRPHPGQREVAENVFRQLRKSRLVVGKDAHTAGLYQDRYALRTAPQWLGPQLEDLGLAAKQVAIELNSTTDNPLVDAENGYVHHGGNFQAASITSAMEKARLSLQMIGKLMFAQNTELINTTLNGILTPNLAFDDPGLSYTFKGIDINMAAYQSELAYLANPVSSHVQSAEMHNQAVNSLALISSRYTMDAVELVSLMTATHLYTVCQALDLHVLNLEYMEVIQREAEALFSEKFPDLASTWPDVLVAIKAGLLSAKSKDTASRAATAAEATLIAITLALPRTSSLPLNTLDSWTSDLTSIITSAIQETRVRFASPDGPPALQYLGHGSAIMYSYIRHDLGVPLHKGLVEHPTYPSMEREGVEVHGDKVTIGTRIGRIYEALRSGGMRGVLIKSLS</sequence>
<dbReference type="GO" id="GO:0016841">
    <property type="term" value="F:ammonia-lyase activity"/>
    <property type="evidence" value="ECO:0007669"/>
    <property type="project" value="InterPro"/>
</dbReference>
<dbReference type="InterPro" id="IPR001106">
    <property type="entry name" value="Aromatic_Lyase"/>
</dbReference>
<dbReference type="Gene3D" id="1.10.274.20">
    <property type="entry name" value="Phenylalanine ammonia-lyase 1, domain 3"/>
    <property type="match status" value="1"/>
</dbReference>
<dbReference type="AlphaFoldDB" id="A0A1V8SWK1"/>
<reference evidence="5" key="1">
    <citation type="submission" date="2017-03" db="EMBL/GenBank/DDBJ databases">
        <title>Genomes of endolithic fungi from Antarctica.</title>
        <authorList>
            <person name="Coleine C."/>
            <person name="Masonjones S."/>
            <person name="Stajich J.E."/>
        </authorList>
    </citation>
    <scope>NUCLEOTIDE SEQUENCE [LARGE SCALE GENOMIC DNA]</scope>
    <source>
        <strain evidence="5">CCFEE 5527</strain>
    </source>
</reference>
<dbReference type="InterPro" id="IPR024083">
    <property type="entry name" value="Fumarase/histidase_N"/>
</dbReference>
<keyword evidence="2" id="KW-0456">Lyase</keyword>
<dbReference type="Gene3D" id="1.10.275.10">
    <property type="entry name" value="Fumarase/aspartase (N-terminal domain)"/>
    <property type="match status" value="1"/>
</dbReference>
<dbReference type="PANTHER" id="PTHR10362">
    <property type="entry name" value="HISTIDINE AMMONIA-LYASE"/>
    <property type="match status" value="1"/>
</dbReference>
<comment type="caution">
    <text evidence="4">The sequence shown here is derived from an EMBL/GenBank/DDBJ whole genome shotgun (WGS) entry which is preliminary data.</text>
</comment>
<protein>
    <recommendedName>
        <fullName evidence="6">Phenylalanine ammonia-lyase</fullName>
    </recommendedName>
</protein>
<gene>
    <name evidence="4" type="ORF">B0A48_10103</name>
</gene>
<dbReference type="InterPro" id="IPR005922">
    <property type="entry name" value="Phe_NH3-lyase"/>
</dbReference>
<evidence type="ECO:0000256" key="2">
    <source>
        <dbReference type="RuleBase" id="RU003954"/>
    </source>
</evidence>
<keyword evidence="5" id="KW-1185">Reference proteome</keyword>
<comment type="similarity">
    <text evidence="1 2">Belongs to the PAL/histidase family.</text>
</comment>
<dbReference type="NCBIfam" id="TIGR01226">
    <property type="entry name" value="phe_am_lyase"/>
    <property type="match status" value="1"/>
</dbReference>
<evidence type="ECO:0000256" key="1">
    <source>
        <dbReference type="ARBA" id="ARBA00007238"/>
    </source>
</evidence>
<dbReference type="InParanoid" id="A0A1V8SWK1"/>
<dbReference type="InterPro" id="IPR023144">
    <property type="entry name" value="Phe_NH3-lyase_shielding_dom_sf"/>
</dbReference>
<feature type="region of interest" description="Disordered" evidence="3">
    <location>
        <begin position="17"/>
        <end position="47"/>
    </location>
</feature>
<dbReference type="STRING" id="1507870.A0A1V8SWK1"/>
<dbReference type="CDD" id="cd00332">
    <property type="entry name" value="PAL-HAL"/>
    <property type="match status" value="1"/>
</dbReference>
<dbReference type="GO" id="GO:0005737">
    <property type="term" value="C:cytoplasm"/>
    <property type="evidence" value="ECO:0007669"/>
    <property type="project" value="InterPro"/>
</dbReference>
<accession>A0A1V8SWK1</accession>
<dbReference type="InterPro" id="IPR008948">
    <property type="entry name" value="L-Aspartase-like"/>
</dbReference>
<evidence type="ECO:0000256" key="3">
    <source>
        <dbReference type="SAM" id="MobiDB-lite"/>
    </source>
</evidence>
<proteinExistence type="inferred from homology"/>
<dbReference type="InterPro" id="IPR022313">
    <property type="entry name" value="Phe/His_NH3-lyase_AS"/>
</dbReference>